<evidence type="ECO:0000313" key="3">
    <source>
        <dbReference type="Proteomes" id="UP000499080"/>
    </source>
</evidence>
<evidence type="ECO:0000313" key="2">
    <source>
        <dbReference type="EMBL" id="GBO35549.1"/>
    </source>
</evidence>
<organism evidence="2 3">
    <name type="scientific">Araneus ventricosus</name>
    <name type="common">Orbweaver spider</name>
    <name type="synonym">Epeira ventricosa</name>
    <dbReference type="NCBI Taxonomy" id="182803"/>
    <lineage>
        <taxon>Eukaryota</taxon>
        <taxon>Metazoa</taxon>
        <taxon>Ecdysozoa</taxon>
        <taxon>Arthropoda</taxon>
        <taxon>Chelicerata</taxon>
        <taxon>Arachnida</taxon>
        <taxon>Araneae</taxon>
        <taxon>Araneomorphae</taxon>
        <taxon>Entelegynae</taxon>
        <taxon>Araneoidea</taxon>
        <taxon>Araneidae</taxon>
        <taxon>Araneus</taxon>
    </lineage>
</organism>
<name>A0A4Y2WE88_ARAVE</name>
<dbReference type="AlphaFoldDB" id="A0A4Y2WE88"/>
<reference evidence="2 3" key="1">
    <citation type="journal article" date="2019" name="Sci. Rep.">
        <title>Orb-weaving spider Araneus ventricosus genome elucidates the spidroin gene catalogue.</title>
        <authorList>
            <person name="Kono N."/>
            <person name="Nakamura H."/>
            <person name="Ohtoshi R."/>
            <person name="Moran D.A.P."/>
            <person name="Shinohara A."/>
            <person name="Yoshida Y."/>
            <person name="Fujiwara M."/>
            <person name="Mori M."/>
            <person name="Tomita M."/>
            <person name="Arakawa K."/>
        </authorList>
    </citation>
    <scope>NUCLEOTIDE SEQUENCE [LARGE SCALE GENOMIC DNA]</scope>
</reference>
<feature type="transmembrane region" description="Helical" evidence="1">
    <location>
        <begin position="157"/>
        <end position="177"/>
    </location>
</feature>
<evidence type="ECO:0000256" key="1">
    <source>
        <dbReference type="SAM" id="Phobius"/>
    </source>
</evidence>
<keyword evidence="3" id="KW-1185">Reference proteome</keyword>
<protein>
    <submittedName>
        <fullName evidence="2">Uncharacterized protein</fullName>
    </submittedName>
</protein>
<accession>A0A4Y2WE88</accession>
<dbReference type="EMBL" id="BGPR01059537">
    <property type="protein sequence ID" value="GBO35549.1"/>
    <property type="molecule type" value="Genomic_DNA"/>
</dbReference>
<sequence>MRYCYTLTKTDVFKHSRRKRPGLSESREVLLSNNNATAGHRFLYQGGFLFGSISRYDKCIDVGGEYGEIAKSLYFLWHFVSFVINLRYDKEDETYFRNVRVTANDNSVLRRNLKELDDWLGEIGKAGTKVHKSAIKLPADSKKDEFRYRERTASKHSILVFVIKFVGQWFLFITYLTRSDGGGSRILSLTSRAHRVKFIKLKVLKAH</sequence>
<keyword evidence="1" id="KW-0472">Membrane</keyword>
<keyword evidence="1" id="KW-0812">Transmembrane</keyword>
<comment type="caution">
    <text evidence="2">The sequence shown here is derived from an EMBL/GenBank/DDBJ whole genome shotgun (WGS) entry which is preliminary data.</text>
</comment>
<dbReference type="Proteomes" id="UP000499080">
    <property type="component" value="Unassembled WGS sequence"/>
</dbReference>
<gene>
    <name evidence="2" type="ORF">AVEN_275088_1</name>
</gene>
<dbReference type="OrthoDB" id="6471928at2759"/>
<keyword evidence="1" id="KW-1133">Transmembrane helix</keyword>
<proteinExistence type="predicted"/>